<comment type="caution">
    <text evidence="1">The sequence shown here is derived from an EMBL/GenBank/DDBJ whole genome shotgun (WGS) entry which is preliminary data.</text>
</comment>
<sequence>MPVTEGGMDPFLQNIVGFCLSTRLVPVKLDYGSTFESLHLSTKRSFELSVENSLTLEYVANLRSNHNPGDRAHKAEVMFVYHDNDRLVEIDESQHPILQSANALQLLRAGTRLDLAIHYSKDEAGTSKLTFEYAESLYNKDFITAMTRSFQTALSDLVLSGPQKLCRKISLSVRNRQVPDFRMGSSISVVLTYDRDLGPWK</sequence>
<accession>A0A9P4NE09</accession>
<dbReference type="SUPFAM" id="SSF52777">
    <property type="entry name" value="CoA-dependent acyltransferases"/>
    <property type="match status" value="1"/>
</dbReference>
<protein>
    <submittedName>
        <fullName evidence="1">Uncharacterized protein</fullName>
    </submittedName>
</protein>
<dbReference type="EMBL" id="MU007154">
    <property type="protein sequence ID" value="KAF2416659.1"/>
    <property type="molecule type" value="Genomic_DNA"/>
</dbReference>
<dbReference type="Gene3D" id="3.30.559.30">
    <property type="entry name" value="Nonribosomal peptide synthetase, condensation domain"/>
    <property type="match status" value="1"/>
</dbReference>
<dbReference type="AlphaFoldDB" id="A0A9P4NE09"/>
<evidence type="ECO:0000313" key="1">
    <source>
        <dbReference type="EMBL" id="KAF2416659.1"/>
    </source>
</evidence>
<evidence type="ECO:0000313" key="2">
    <source>
        <dbReference type="Proteomes" id="UP000800235"/>
    </source>
</evidence>
<dbReference type="Proteomes" id="UP000800235">
    <property type="component" value="Unassembled WGS sequence"/>
</dbReference>
<proteinExistence type="predicted"/>
<name>A0A9P4NE09_9PEZI</name>
<organism evidence="1 2">
    <name type="scientific">Tothia fuscella</name>
    <dbReference type="NCBI Taxonomy" id="1048955"/>
    <lineage>
        <taxon>Eukaryota</taxon>
        <taxon>Fungi</taxon>
        <taxon>Dikarya</taxon>
        <taxon>Ascomycota</taxon>
        <taxon>Pezizomycotina</taxon>
        <taxon>Dothideomycetes</taxon>
        <taxon>Pleosporomycetidae</taxon>
        <taxon>Venturiales</taxon>
        <taxon>Cylindrosympodiaceae</taxon>
        <taxon>Tothia</taxon>
    </lineage>
</organism>
<keyword evidence="2" id="KW-1185">Reference proteome</keyword>
<gene>
    <name evidence="1" type="ORF">EJ08DRAFT_703600</name>
</gene>
<reference evidence="1" key="1">
    <citation type="journal article" date="2020" name="Stud. Mycol.">
        <title>101 Dothideomycetes genomes: a test case for predicting lifestyles and emergence of pathogens.</title>
        <authorList>
            <person name="Haridas S."/>
            <person name="Albert R."/>
            <person name="Binder M."/>
            <person name="Bloem J."/>
            <person name="Labutti K."/>
            <person name="Salamov A."/>
            <person name="Andreopoulos B."/>
            <person name="Baker S."/>
            <person name="Barry K."/>
            <person name="Bills G."/>
            <person name="Bluhm B."/>
            <person name="Cannon C."/>
            <person name="Castanera R."/>
            <person name="Culley D."/>
            <person name="Daum C."/>
            <person name="Ezra D."/>
            <person name="Gonzalez J."/>
            <person name="Henrissat B."/>
            <person name="Kuo A."/>
            <person name="Liang C."/>
            <person name="Lipzen A."/>
            <person name="Lutzoni F."/>
            <person name="Magnuson J."/>
            <person name="Mondo S."/>
            <person name="Nolan M."/>
            <person name="Ohm R."/>
            <person name="Pangilinan J."/>
            <person name="Park H.-J."/>
            <person name="Ramirez L."/>
            <person name="Alfaro M."/>
            <person name="Sun H."/>
            <person name="Tritt A."/>
            <person name="Yoshinaga Y."/>
            <person name="Zwiers L.-H."/>
            <person name="Turgeon B."/>
            <person name="Goodwin S."/>
            <person name="Spatafora J."/>
            <person name="Crous P."/>
            <person name="Grigoriev I."/>
        </authorList>
    </citation>
    <scope>NUCLEOTIDE SEQUENCE</scope>
    <source>
        <strain evidence="1">CBS 130266</strain>
    </source>
</reference>